<dbReference type="InterPro" id="IPR003696">
    <property type="entry name" value="Carbtransf_dom"/>
</dbReference>
<gene>
    <name evidence="5" type="primary">nolO</name>
    <name evidence="5" type="ORF">AK812_SmicGene3540</name>
</gene>
<dbReference type="Gene3D" id="3.90.870.20">
    <property type="entry name" value="Carbamoyltransferase, C-terminal domain"/>
    <property type="match status" value="1"/>
</dbReference>
<name>A0A1Q9EYJ6_SYMMI</name>
<dbReference type="InterPro" id="IPR031730">
    <property type="entry name" value="Carbam_trans_C"/>
</dbReference>
<evidence type="ECO:0000256" key="2">
    <source>
        <dbReference type="SAM" id="MobiDB-lite"/>
    </source>
</evidence>
<dbReference type="Pfam" id="PF13604">
    <property type="entry name" value="AAA_30"/>
    <property type="match status" value="1"/>
</dbReference>
<evidence type="ECO:0000313" key="5">
    <source>
        <dbReference type="EMBL" id="OLQ12524.1"/>
    </source>
</evidence>
<dbReference type="OrthoDB" id="10008814at2759"/>
<dbReference type="PANTHER" id="PTHR34847:SF1">
    <property type="entry name" value="NODULATION PROTEIN U"/>
    <property type="match status" value="1"/>
</dbReference>
<feature type="domain" description="Carbamoyltransferase C-terminal" evidence="4">
    <location>
        <begin position="980"/>
        <end position="1139"/>
    </location>
</feature>
<dbReference type="Pfam" id="PF16861">
    <property type="entry name" value="Carbam_trans_C"/>
    <property type="match status" value="1"/>
</dbReference>
<feature type="domain" description="Carbamoyltransferase" evidence="3">
    <location>
        <begin position="684"/>
        <end position="922"/>
    </location>
</feature>
<protein>
    <submittedName>
        <fullName evidence="5">Nodulation protein NolO</fullName>
    </submittedName>
</protein>
<dbReference type="InterPro" id="IPR038152">
    <property type="entry name" value="Carbam_trans_C_sf"/>
</dbReference>
<comment type="similarity">
    <text evidence="1">Belongs to the NodU/CmcH family.</text>
</comment>
<evidence type="ECO:0000259" key="4">
    <source>
        <dbReference type="Pfam" id="PF16861"/>
    </source>
</evidence>
<dbReference type="PANTHER" id="PTHR34847">
    <property type="entry name" value="NODULATION PROTEIN U"/>
    <property type="match status" value="1"/>
</dbReference>
<evidence type="ECO:0000313" key="6">
    <source>
        <dbReference type="Proteomes" id="UP000186817"/>
    </source>
</evidence>
<accession>A0A1Q9EYJ6</accession>
<dbReference type="Proteomes" id="UP000186817">
    <property type="component" value="Unassembled WGS sequence"/>
</dbReference>
<dbReference type="Gene3D" id="3.30.420.40">
    <property type="match status" value="1"/>
</dbReference>
<reference evidence="5 6" key="1">
    <citation type="submission" date="2016-02" db="EMBL/GenBank/DDBJ databases">
        <title>Genome analysis of coral dinoflagellate symbionts highlights evolutionary adaptations to a symbiotic lifestyle.</title>
        <authorList>
            <person name="Aranda M."/>
            <person name="Li Y."/>
            <person name="Liew Y.J."/>
            <person name="Baumgarten S."/>
            <person name="Simakov O."/>
            <person name="Wilson M."/>
            <person name="Piel J."/>
            <person name="Ashoor H."/>
            <person name="Bougouffa S."/>
            <person name="Bajic V.B."/>
            <person name="Ryu T."/>
            <person name="Ravasi T."/>
            <person name="Bayer T."/>
            <person name="Micklem G."/>
            <person name="Kim H."/>
            <person name="Bhak J."/>
            <person name="Lajeunesse T.C."/>
            <person name="Voolstra C.R."/>
        </authorList>
    </citation>
    <scope>NUCLEOTIDE SEQUENCE [LARGE SCALE GENOMIC DNA]</scope>
    <source>
        <strain evidence="5 6">CCMP2467</strain>
    </source>
</reference>
<dbReference type="InterPro" id="IPR027417">
    <property type="entry name" value="P-loop_NTPase"/>
</dbReference>
<dbReference type="EMBL" id="LSRX01000042">
    <property type="protein sequence ID" value="OLQ12524.1"/>
    <property type="molecule type" value="Genomic_DNA"/>
</dbReference>
<feature type="region of interest" description="Disordered" evidence="2">
    <location>
        <begin position="893"/>
        <end position="913"/>
    </location>
</feature>
<evidence type="ECO:0000259" key="3">
    <source>
        <dbReference type="Pfam" id="PF02543"/>
    </source>
</evidence>
<comment type="caution">
    <text evidence="5">The sequence shown here is derived from an EMBL/GenBank/DDBJ whole genome shotgun (WGS) entry which is preliminary data.</text>
</comment>
<proteinExistence type="inferred from homology"/>
<sequence>MKTSNHQVDGEGCSWRQTFTDAAGGTHWDHVLVTELLSNSSYRPIHDYIMGAEYVAVARIRQALAEVPRRYLKCIKTDCVVMQDVPKKYRPAVERLLQMSHRDGTPVYRYEEVTGLKGHYREPCMMAEPIRAKAPWRRVEDPVGHCLDGESLLLTGFPGTGKTHLAKRIVEALREHGDTVHIITKTHAAVQNVGLGAQTADHWVRRNVRSGHCSATWLVIEELTQLDTPLWADIACLSMNKKIRFLLLGDFRQLPAVLDSFAGAEVCKELKDSQLLHDLAGGWCHELSERWRFDERIFEFLTWLRVDEPEQARGAVPTNAPQTMRVWPGLRLIGAGGKVQKGTFLTAEAMEGDLVRLESGQCFAGQELLKHTRLCSAITYASVQGLTLRGRVWLYDVESPHFSIKHLYMGCSRATNSELLSVLCTEAWRGWQGFRATPFPGGLPGALRHLLSFARCHSQETLIQASPLASTRRTFEDLLFEANVAAGPNLVMRAFGAVLLTVLSHADEEVSHFCDPEIFPSCDVGARVGRDAPGLWTTNATRLAVKASRSSRFLRVNGRLPPIPHDHEFLLPDEVEAEDKAIISLQAGHDASIAISVGSRIQCVLELERLFEIRYFPEAVDNFQSNWRQALEIVRDRCDCDDGPCPQEFDYGIMVGFGLRLKTHFTWLPKVVELVFRVHRWRNVNHHEAHALMGYFSSPFRSALVLSYDGGGNDGVFNVFLARGQDLWRIARKPLNLGTGYHRLASYLPQVTGASEVGLVACAALEKEGDWIDLKYSFGDTLALGFAGKLMGFSGLSAPSKEVSPWIRRFYERLEHRQNEVPRAMLEKICEGETGAREVAASIQEEFARIVREVLVDYLAELERKRVSVEGIVLTGGCALNVVVNQQVRDTLTEATSDRPNPMKPQDVYVPPAPNDSGLTVGGVWAVSPPAGPRQKLQYLGFQLFDKEVLQSAAEERGAQRLSALGGVDFLAQLLTEKTRPIVAVVRGRQEFGPRALGHRSLLAVPDSPDLRDRMNRLKFRQWYRPVAPMIAEEGLEEVFGHKSFAPSMEFAPVVLEEVRERFPALAHFDGTARHQSVSKGDEPWVHALLLAVGNRTGLPALINTSFNSRGKPIVNTVAESLKMLDELADLDYLLVEGSVALASYHTQRSCGCKWEARPDQSCVPAFGLASGPPVALE</sequence>
<organism evidence="5 6">
    <name type="scientific">Symbiodinium microadriaticum</name>
    <name type="common">Dinoflagellate</name>
    <name type="synonym">Zooxanthella microadriatica</name>
    <dbReference type="NCBI Taxonomy" id="2951"/>
    <lineage>
        <taxon>Eukaryota</taxon>
        <taxon>Sar</taxon>
        <taxon>Alveolata</taxon>
        <taxon>Dinophyceae</taxon>
        <taxon>Suessiales</taxon>
        <taxon>Symbiodiniaceae</taxon>
        <taxon>Symbiodinium</taxon>
    </lineage>
</organism>
<dbReference type="Pfam" id="PF02543">
    <property type="entry name" value="Carbam_trans_N"/>
    <property type="match status" value="1"/>
</dbReference>
<dbReference type="InterPro" id="IPR043129">
    <property type="entry name" value="ATPase_NBD"/>
</dbReference>
<dbReference type="CDD" id="cd24033">
    <property type="entry name" value="ASKHA_NBD_NodU_CmcH-like_N"/>
    <property type="match status" value="1"/>
</dbReference>
<dbReference type="Gene3D" id="3.40.50.300">
    <property type="entry name" value="P-loop containing nucleotide triphosphate hydrolases"/>
    <property type="match status" value="1"/>
</dbReference>
<dbReference type="AlphaFoldDB" id="A0A1Q9EYJ6"/>
<dbReference type="GO" id="GO:0003824">
    <property type="term" value="F:catalytic activity"/>
    <property type="evidence" value="ECO:0007669"/>
    <property type="project" value="InterPro"/>
</dbReference>
<dbReference type="InterPro" id="IPR051338">
    <property type="entry name" value="NodU/CmcH_Carbamoyltrnsfr"/>
</dbReference>
<dbReference type="SUPFAM" id="SSF52540">
    <property type="entry name" value="P-loop containing nucleoside triphosphate hydrolases"/>
    <property type="match status" value="2"/>
</dbReference>
<dbReference type="SUPFAM" id="SSF53067">
    <property type="entry name" value="Actin-like ATPase domain"/>
    <property type="match status" value="1"/>
</dbReference>
<evidence type="ECO:0000256" key="1">
    <source>
        <dbReference type="ARBA" id="ARBA00006129"/>
    </source>
</evidence>
<keyword evidence="6" id="KW-1185">Reference proteome</keyword>